<dbReference type="InterPro" id="IPR009091">
    <property type="entry name" value="RCC1/BLIP-II"/>
</dbReference>
<dbReference type="PANTHER" id="PTHR45982:SF1">
    <property type="entry name" value="REGULATOR OF CHROMOSOME CONDENSATION"/>
    <property type="match status" value="1"/>
</dbReference>
<organism evidence="2 3">
    <name type="scientific">Wickerhamiella sorbophila</name>
    <dbReference type="NCBI Taxonomy" id="45607"/>
    <lineage>
        <taxon>Eukaryota</taxon>
        <taxon>Fungi</taxon>
        <taxon>Dikarya</taxon>
        <taxon>Ascomycota</taxon>
        <taxon>Saccharomycotina</taxon>
        <taxon>Dipodascomycetes</taxon>
        <taxon>Dipodascales</taxon>
        <taxon>Trichomonascaceae</taxon>
        <taxon>Wickerhamiella</taxon>
    </lineage>
</organism>
<dbReference type="Pfam" id="PF00415">
    <property type="entry name" value="RCC1"/>
    <property type="match status" value="1"/>
</dbReference>
<sequence>MTTDRMPPSLLGLGRDILVMHILPQMDAKDISSLMQTCRELAKDPAVRHAIYNAIYNAMFPPPEAMPPIPQVGWEERWNDRCSSRIYAWGKASYGRIGAALSDVDQDHRCRRGVNRPWPVQAFSDVVVRDIGCGEYFTAVLSTDGEILLVGDFDVHLRGVSPPMRLKASNAKFTAMSCCKSYLLGRDSADNIYMWHKKQEPDGVFLDFGGLKVQRMVADSSLLAVITDEGGVAIWDPPRAWWSGRIRATGTCEVNYLVVPHTGGGGKGAGDWGIGRVVDMAVGASRIAMITQNGELFTTEYDYVREIVSAPEYCADIHAAVNGERITKVYILFGRLVAVTANGHVVQAQYGMQLTEVELLDLDDVVQVALGHVHCLALTTNGSIYAWGTDDKDCGSFGMDTAQISAAGGERTSEMFRVGTRLAKPTRVHAPPMYRIAAGAYHSVAVGKRECERQD</sequence>
<feature type="repeat" description="RCC1" evidence="1">
    <location>
        <begin position="382"/>
        <end position="449"/>
    </location>
</feature>
<dbReference type="InterPro" id="IPR000408">
    <property type="entry name" value="Reg_chr_condens"/>
</dbReference>
<dbReference type="PANTHER" id="PTHR45982">
    <property type="entry name" value="REGULATOR OF CHROMOSOME CONDENSATION"/>
    <property type="match status" value="1"/>
</dbReference>
<dbReference type="AlphaFoldDB" id="A0A2T0FMN4"/>
<name>A0A2T0FMN4_9ASCO</name>
<protein>
    <submittedName>
        <fullName evidence="2">SCF-associated factor 1</fullName>
    </submittedName>
</protein>
<proteinExistence type="predicted"/>
<accession>A0A2T0FMN4</accession>
<reference evidence="2 3" key="1">
    <citation type="submission" date="2017-04" db="EMBL/GenBank/DDBJ databases">
        <title>Genome sequencing of [Candida] sorbophila.</title>
        <authorList>
            <person name="Ahn J.O."/>
        </authorList>
    </citation>
    <scope>NUCLEOTIDE SEQUENCE [LARGE SCALE GENOMIC DNA]</scope>
    <source>
        <strain evidence="2 3">DS02</strain>
    </source>
</reference>
<dbReference type="PROSITE" id="PS50012">
    <property type="entry name" value="RCC1_3"/>
    <property type="match status" value="2"/>
</dbReference>
<evidence type="ECO:0000313" key="3">
    <source>
        <dbReference type="Proteomes" id="UP000238350"/>
    </source>
</evidence>
<evidence type="ECO:0000313" key="2">
    <source>
        <dbReference type="EMBL" id="PRT56235.1"/>
    </source>
</evidence>
<comment type="caution">
    <text evidence="2">The sequence shown here is derived from an EMBL/GenBank/DDBJ whole genome shotgun (WGS) entry which is preliminary data.</text>
</comment>
<dbReference type="SUPFAM" id="SSF50985">
    <property type="entry name" value="RCC1/BLIP-II"/>
    <property type="match status" value="2"/>
</dbReference>
<evidence type="ECO:0000256" key="1">
    <source>
        <dbReference type="PROSITE-ProRule" id="PRU00235"/>
    </source>
</evidence>
<dbReference type="InterPro" id="IPR051553">
    <property type="entry name" value="Ran_GTPase-activating"/>
</dbReference>
<dbReference type="STRING" id="45607.A0A2T0FMN4"/>
<dbReference type="Pfam" id="PF13540">
    <property type="entry name" value="RCC1_2"/>
    <property type="match status" value="1"/>
</dbReference>
<keyword evidence="3" id="KW-1185">Reference proteome</keyword>
<dbReference type="Proteomes" id="UP000238350">
    <property type="component" value="Unassembled WGS sequence"/>
</dbReference>
<dbReference type="RefSeq" id="XP_024666180.1">
    <property type="nucleotide sequence ID" value="XM_024810412.1"/>
</dbReference>
<dbReference type="GeneID" id="36517603"/>
<feature type="repeat" description="RCC1" evidence="1">
    <location>
        <begin position="84"/>
        <end position="144"/>
    </location>
</feature>
<dbReference type="EMBL" id="NDIQ01000022">
    <property type="protein sequence ID" value="PRT56235.1"/>
    <property type="molecule type" value="Genomic_DNA"/>
</dbReference>
<gene>
    <name evidence="2" type="ORF">B9G98_03855</name>
</gene>
<dbReference type="OrthoDB" id="61110at2759"/>
<dbReference type="Gene3D" id="2.130.10.30">
    <property type="entry name" value="Regulator of chromosome condensation 1/beta-lactamase-inhibitor protein II"/>
    <property type="match status" value="2"/>
</dbReference>